<gene>
    <name evidence="1" type="ordered locus">Metbo_1479</name>
</gene>
<keyword evidence="2" id="KW-1185">Reference proteome</keyword>
<reference evidence="2" key="1">
    <citation type="submission" date="2011-02" db="EMBL/GenBank/DDBJ databases">
        <title>Complete sequence of Methanobacterium sp. AL-21.</title>
        <authorList>
            <consortium name="US DOE Joint Genome Institute"/>
            <person name="Lucas S."/>
            <person name="Copeland A."/>
            <person name="Lapidus A."/>
            <person name="Cheng J.-F."/>
            <person name="Goodwin L."/>
            <person name="Pitluck S."/>
            <person name="Chertkov O."/>
            <person name="Detter J.C."/>
            <person name="Han C."/>
            <person name="Tapia R."/>
            <person name="Land M."/>
            <person name="Hauser L."/>
            <person name="Kyrpides N."/>
            <person name="Ivanova N."/>
            <person name="Mikhailova N."/>
            <person name="Pagani I."/>
            <person name="Cadillo-Quiroz H."/>
            <person name="Imachi H."/>
            <person name="Zinder S."/>
            <person name="Liu W."/>
            <person name="Woyke T."/>
        </authorList>
    </citation>
    <scope>NUCLEOTIDE SEQUENCE [LARGE SCALE GENOMIC DNA]</scope>
    <source>
        <strain evidence="2">AL-21</strain>
    </source>
</reference>
<evidence type="ECO:0000313" key="1">
    <source>
        <dbReference type="EMBL" id="ADZ09713.1"/>
    </source>
</evidence>
<name>F0T8G2_METLA</name>
<evidence type="ECO:0000313" key="2">
    <source>
        <dbReference type="Proteomes" id="UP000007490"/>
    </source>
</evidence>
<reference evidence="1 2" key="2">
    <citation type="journal article" date="2014" name="Int. J. Syst. Evol. Microbiol.">
        <title>Methanobacterium paludis sp. nov. and a novel strain of Methanobacterium lacus isolated from northern peatlands.</title>
        <authorList>
            <person name="Cadillo-Quiroz H."/>
            <person name="Brauer S.L."/>
            <person name="Goodson N."/>
            <person name="Yavitt J.B."/>
            <person name="Zinder S.H."/>
        </authorList>
    </citation>
    <scope>NUCLEOTIDE SEQUENCE [LARGE SCALE GENOMIC DNA]</scope>
    <source>
        <strain evidence="1 2">AL-21</strain>
    </source>
</reference>
<dbReference type="AlphaFoldDB" id="F0T8G2"/>
<dbReference type="Proteomes" id="UP000007490">
    <property type="component" value="Chromosome"/>
</dbReference>
<dbReference type="EMBL" id="CP002551">
    <property type="protein sequence ID" value="ADZ09713.1"/>
    <property type="molecule type" value="Genomic_DNA"/>
</dbReference>
<proteinExistence type="predicted"/>
<dbReference type="KEGG" id="mel:Metbo_1479"/>
<sequence>MEYDLSLKRLKKDYLSLITCEKIIITNNGLIRLRYNISDEEIKDNPLDLNVIGETTINLPFQ</sequence>
<protein>
    <submittedName>
        <fullName evidence="1">Uncharacterized protein</fullName>
    </submittedName>
</protein>
<dbReference type="HOGENOM" id="CLU_2893263_0_0_2"/>
<organism evidence="1 2">
    <name type="scientific">Methanobacterium lacus (strain AL-21)</name>
    <dbReference type="NCBI Taxonomy" id="877455"/>
    <lineage>
        <taxon>Archaea</taxon>
        <taxon>Methanobacteriati</taxon>
        <taxon>Methanobacteriota</taxon>
        <taxon>Methanomada group</taxon>
        <taxon>Methanobacteria</taxon>
        <taxon>Methanobacteriales</taxon>
        <taxon>Methanobacteriaceae</taxon>
        <taxon>Methanobacterium</taxon>
    </lineage>
</organism>
<accession>F0T8G2</accession>